<evidence type="ECO:0000313" key="4">
    <source>
        <dbReference type="Proteomes" id="UP001165366"/>
    </source>
</evidence>
<dbReference type="Pfam" id="PF00903">
    <property type="entry name" value="Glyoxalase"/>
    <property type="match status" value="1"/>
</dbReference>
<dbReference type="PANTHER" id="PTHR43048:SF3">
    <property type="entry name" value="METHYLMALONYL-COA EPIMERASE, MITOCHONDRIAL"/>
    <property type="match status" value="1"/>
</dbReference>
<organism evidence="3 4">
    <name type="scientific">Rhodohalobacter sulfatireducens</name>
    <dbReference type="NCBI Taxonomy" id="2911366"/>
    <lineage>
        <taxon>Bacteria</taxon>
        <taxon>Pseudomonadati</taxon>
        <taxon>Balneolota</taxon>
        <taxon>Balneolia</taxon>
        <taxon>Balneolales</taxon>
        <taxon>Balneolaceae</taxon>
        <taxon>Rhodohalobacter</taxon>
    </lineage>
</organism>
<dbReference type="EMBL" id="JAKLWS010000028">
    <property type="protein sequence ID" value="MCG2590220.1"/>
    <property type="molecule type" value="Genomic_DNA"/>
</dbReference>
<accession>A0ABS9KHC4</accession>
<sequence length="167" mass="19612">MARAVKINHVTLIVENLEEAGDFYENELGLEKLPAFNFDYPVLFFDINDEQQLHLSEWEDTPSFRGHVCMQVDDFNSIFYRMKELEAIDIKPWGKVRQLPDGAMQMFVRDPSGNLVELSSHPDAEIDKSIFEDEFYEEGLYKSNREDYRGYRSDDASLYHGEKKKKK</sequence>
<name>A0ABS9KHC4_9BACT</name>
<gene>
    <name evidence="3" type="ORF">L6773_16705</name>
</gene>
<dbReference type="PANTHER" id="PTHR43048">
    <property type="entry name" value="METHYLMALONYL-COA EPIMERASE"/>
    <property type="match status" value="1"/>
</dbReference>
<dbReference type="Gene3D" id="3.10.180.10">
    <property type="entry name" value="2,3-Dihydroxybiphenyl 1,2-Dioxygenase, domain 1"/>
    <property type="match status" value="1"/>
</dbReference>
<evidence type="ECO:0000259" key="2">
    <source>
        <dbReference type="PROSITE" id="PS51819"/>
    </source>
</evidence>
<evidence type="ECO:0000313" key="3">
    <source>
        <dbReference type="EMBL" id="MCG2590220.1"/>
    </source>
</evidence>
<comment type="caution">
    <text evidence="3">The sequence shown here is derived from an EMBL/GenBank/DDBJ whole genome shotgun (WGS) entry which is preliminary data.</text>
</comment>
<dbReference type="InterPro" id="IPR037523">
    <property type="entry name" value="VOC_core"/>
</dbReference>
<dbReference type="InterPro" id="IPR051785">
    <property type="entry name" value="MMCE/EMCE_epimerase"/>
</dbReference>
<proteinExistence type="predicted"/>
<dbReference type="RefSeq" id="WP_237855583.1">
    <property type="nucleotide sequence ID" value="NZ_JAKLWS010000028.1"/>
</dbReference>
<protein>
    <submittedName>
        <fullName evidence="3">VOC family protein</fullName>
    </submittedName>
</protein>
<keyword evidence="1" id="KW-0479">Metal-binding</keyword>
<dbReference type="SUPFAM" id="SSF54593">
    <property type="entry name" value="Glyoxalase/Bleomycin resistance protein/Dihydroxybiphenyl dioxygenase"/>
    <property type="match status" value="1"/>
</dbReference>
<evidence type="ECO:0000256" key="1">
    <source>
        <dbReference type="ARBA" id="ARBA00022723"/>
    </source>
</evidence>
<keyword evidence="4" id="KW-1185">Reference proteome</keyword>
<dbReference type="InterPro" id="IPR004360">
    <property type="entry name" value="Glyas_Fos-R_dOase_dom"/>
</dbReference>
<dbReference type="PROSITE" id="PS51819">
    <property type="entry name" value="VOC"/>
    <property type="match status" value="1"/>
</dbReference>
<feature type="domain" description="VOC" evidence="2">
    <location>
        <begin position="6"/>
        <end position="121"/>
    </location>
</feature>
<dbReference type="InterPro" id="IPR029068">
    <property type="entry name" value="Glyas_Bleomycin-R_OHBP_Dase"/>
</dbReference>
<reference evidence="3" key="1">
    <citation type="submission" date="2022-01" db="EMBL/GenBank/DDBJ databases">
        <authorList>
            <person name="Wang Y."/>
        </authorList>
    </citation>
    <scope>NUCLEOTIDE SEQUENCE</scope>
    <source>
        <strain evidence="3">WB101</strain>
    </source>
</reference>
<reference evidence="3" key="2">
    <citation type="submission" date="2024-05" db="EMBL/GenBank/DDBJ databases">
        <title>Rhodohalobacter halophilus gen. nov., sp. nov., a moderately halophilic member of the family Balneolaceae.</title>
        <authorList>
            <person name="Xia J."/>
        </authorList>
    </citation>
    <scope>NUCLEOTIDE SEQUENCE</scope>
    <source>
        <strain evidence="3">WB101</strain>
    </source>
</reference>
<dbReference type="Proteomes" id="UP001165366">
    <property type="component" value="Unassembled WGS sequence"/>
</dbReference>